<name>A0A1C3H379_9GAMM</name>
<protein>
    <submittedName>
        <fullName evidence="3">Chromosome (Plasmid) partitioning protein ParA</fullName>
    </submittedName>
</protein>
<comment type="similarity">
    <text evidence="1">To B.subtilis soj.</text>
</comment>
<dbReference type="RefSeq" id="WP_048714434.1">
    <property type="nucleotide sequence ID" value="NZ_CALFOW010000030.1"/>
</dbReference>
<dbReference type="InterPro" id="IPR025669">
    <property type="entry name" value="AAA_dom"/>
</dbReference>
<evidence type="ECO:0000313" key="4">
    <source>
        <dbReference type="Proteomes" id="UP000190837"/>
    </source>
</evidence>
<evidence type="ECO:0000259" key="2">
    <source>
        <dbReference type="Pfam" id="PF13614"/>
    </source>
</evidence>
<dbReference type="InterPro" id="IPR050678">
    <property type="entry name" value="DNA_Partitioning_ATPase"/>
</dbReference>
<dbReference type="PANTHER" id="PTHR13696">
    <property type="entry name" value="P-LOOP CONTAINING NUCLEOSIDE TRIPHOSPHATE HYDROLASE"/>
    <property type="match status" value="1"/>
</dbReference>
<accession>A0A1C3H379</accession>
<dbReference type="Gene3D" id="3.40.50.300">
    <property type="entry name" value="P-loop containing nucleotide triphosphate hydrolases"/>
    <property type="match status" value="1"/>
</dbReference>
<dbReference type="PIRSF" id="PIRSF009320">
    <property type="entry name" value="Nuc_binding_HP_1000"/>
    <property type="match status" value="1"/>
</dbReference>
<dbReference type="EMBL" id="FKLO01000034">
    <property type="protein sequence ID" value="SAM61020.1"/>
    <property type="molecule type" value="Genomic_DNA"/>
</dbReference>
<dbReference type="PANTHER" id="PTHR13696:SF52">
    <property type="entry name" value="PARA FAMILY PROTEIN CT_582"/>
    <property type="match status" value="1"/>
</dbReference>
<dbReference type="CDD" id="cd02042">
    <property type="entry name" value="ParAB_family"/>
    <property type="match status" value="1"/>
</dbReference>
<dbReference type="SUPFAM" id="SSF52540">
    <property type="entry name" value="P-loop containing nucleoside triphosphate hydrolases"/>
    <property type="match status" value="1"/>
</dbReference>
<reference evidence="4" key="1">
    <citation type="submission" date="2016-04" db="EMBL/GenBank/DDBJ databases">
        <authorList>
            <person name="Tagini F."/>
        </authorList>
    </citation>
    <scope>NUCLEOTIDE SEQUENCE [LARGE SCALE GENOMIC DNA]</scope>
    <source>
        <strain evidence="4">CHUV0807</strain>
    </source>
</reference>
<dbReference type="FunFam" id="3.40.50.300:FF:000285">
    <property type="entry name" value="Sporulation initiation inhibitor Soj"/>
    <property type="match status" value="1"/>
</dbReference>
<evidence type="ECO:0000313" key="3">
    <source>
        <dbReference type="EMBL" id="SAM61020.1"/>
    </source>
</evidence>
<organism evidence="3 4">
    <name type="scientific">Cardiobacterium hominis</name>
    <dbReference type="NCBI Taxonomy" id="2718"/>
    <lineage>
        <taxon>Bacteria</taxon>
        <taxon>Pseudomonadati</taxon>
        <taxon>Pseudomonadota</taxon>
        <taxon>Gammaproteobacteria</taxon>
        <taxon>Cardiobacteriales</taxon>
        <taxon>Cardiobacteriaceae</taxon>
        <taxon>Cardiobacterium</taxon>
    </lineage>
</organism>
<sequence length="255" mass="27892">MSHIIAITNQKGGVGKTTTAVSLAAVLAESGADVLLIDMDPQANATVACGVERRSVEHGVMDVMLGTRGVEDTCIYCENSHIWLMPANADLTGSDEALFRENMRHALLKKHILGWAERFDWVLIDCPPTLNLLTVNALVAANYVLVPIQCEYFALEGVSALLDTVGQLRQTVNPDLRVAGFIRTMFDNRSRLTRDVSDSLEAYLKGMLFTTVVPRNVRLAEAPSYGLPIVQYDSTAKGAVAYREIAAELKQRLGQ</sequence>
<dbReference type="InterPro" id="IPR027417">
    <property type="entry name" value="P-loop_NTPase"/>
</dbReference>
<evidence type="ECO:0000256" key="1">
    <source>
        <dbReference type="ARBA" id="ARBA00060876"/>
    </source>
</evidence>
<dbReference type="Pfam" id="PF13614">
    <property type="entry name" value="AAA_31"/>
    <property type="match status" value="1"/>
</dbReference>
<feature type="domain" description="AAA" evidence="2">
    <location>
        <begin position="3"/>
        <end position="177"/>
    </location>
</feature>
<dbReference type="AlphaFoldDB" id="A0A1C3H379"/>
<gene>
    <name evidence="3" type="ORF">CHUV0807_0858</name>
</gene>
<proteinExistence type="predicted"/>
<dbReference type="Proteomes" id="UP000190837">
    <property type="component" value="Unassembled WGS sequence"/>
</dbReference>